<dbReference type="SMART" id="SM00220">
    <property type="entry name" value="S_TKc"/>
    <property type="match status" value="1"/>
</dbReference>
<evidence type="ECO:0000256" key="1">
    <source>
        <dbReference type="ARBA" id="ARBA00022679"/>
    </source>
</evidence>
<dbReference type="Pfam" id="PF00069">
    <property type="entry name" value="Pkinase"/>
    <property type="match status" value="1"/>
</dbReference>
<evidence type="ECO:0000256" key="8">
    <source>
        <dbReference type="ARBA" id="ARBA00049299"/>
    </source>
</evidence>
<evidence type="ECO:0000256" key="4">
    <source>
        <dbReference type="ARBA" id="ARBA00022840"/>
    </source>
</evidence>
<evidence type="ECO:0000256" key="6">
    <source>
        <dbReference type="ARBA" id="ARBA00038999"/>
    </source>
</evidence>
<comment type="caution">
    <text evidence="12">The sequence shown here is derived from an EMBL/GenBank/DDBJ whole genome shotgun (WGS) entry which is preliminary data.</text>
</comment>
<dbReference type="PANTHER" id="PTHR48013:SF9">
    <property type="entry name" value="DUAL SPECIFICITY MITOGEN-ACTIVATED PROTEIN KINASE KINASE 5"/>
    <property type="match status" value="1"/>
</dbReference>
<proteinExistence type="inferred from homology"/>
<dbReference type="InterPro" id="IPR000719">
    <property type="entry name" value="Prot_kinase_dom"/>
</dbReference>
<feature type="region of interest" description="Disordered" evidence="10">
    <location>
        <begin position="83"/>
        <end position="118"/>
    </location>
</feature>
<dbReference type="PROSITE" id="PS50011">
    <property type="entry name" value="PROTEIN_KINASE_DOM"/>
    <property type="match status" value="1"/>
</dbReference>
<accession>A0A366KB50</accession>
<evidence type="ECO:0000313" key="12">
    <source>
        <dbReference type="EMBL" id="RBP98956.1"/>
    </source>
</evidence>
<comment type="catalytic activity">
    <reaction evidence="8">
        <text>L-threonyl-[protein] + ATP = O-phospho-L-threonyl-[protein] + ADP + H(+)</text>
        <dbReference type="Rhea" id="RHEA:46608"/>
        <dbReference type="Rhea" id="RHEA-COMP:11060"/>
        <dbReference type="Rhea" id="RHEA-COMP:11605"/>
        <dbReference type="ChEBI" id="CHEBI:15378"/>
        <dbReference type="ChEBI" id="CHEBI:30013"/>
        <dbReference type="ChEBI" id="CHEBI:30616"/>
        <dbReference type="ChEBI" id="CHEBI:61977"/>
        <dbReference type="ChEBI" id="CHEBI:456216"/>
        <dbReference type="EC" id="2.7.12.2"/>
    </reaction>
</comment>
<dbReference type="CDD" id="cd14014">
    <property type="entry name" value="STKc_PknB_like"/>
    <property type="match status" value="1"/>
</dbReference>
<dbReference type="GO" id="GO:0005524">
    <property type="term" value="F:ATP binding"/>
    <property type="evidence" value="ECO:0007669"/>
    <property type="project" value="UniProtKB-KW"/>
</dbReference>
<evidence type="ECO:0000256" key="9">
    <source>
        <dbReference type="ARBA" id="ARBA00051693"/>
    </source>
</evidence>
<evidence type="ECO:0000256" key="5">
    <source>
        <dbReference type="ARBA" id="ARBA00038035"/>
    </source>
</evidence>
<evidence type="ECO:0000256" key="10">
    <source>
        <dbReference type="SAM" id="MobiDB-lite"/>
    </source>
</evidence>
<keyword evidence="2" id="KW-0547">Nucleotide-binding</keyword>
<reference evidence="12 13" key="1">
    <citation type="submission" date="2017-10" db="EMBL/GenBank/DDBJ databases">
        <title>Bifidobacterium xylocopum sp. nov. and Bifidobacterium aemilianum sp. nov., from the carpenter bee (Xylocopa violacea) digestive tract.</title>
        <authorList>
            <person name="Alberoni D."/>
            <person name="Baffoni L."/>
            <person name="Di Gioia D."/>
            <person name="Gaggia F."/>
            <person name="Biavati B."/>
        </authorList>
    </citation>
    <scope>NUCLEOTIDE SEQUENCE [LARGE SCALE GENOMIC DNA]</scope>
    <source>
        <strain evidence="12 13">XV2</strain>
    </source>
</reference>
<comment type="similarity">
    <text evidence="5">Belongs to the protein kinase superfamily. STE Ser/Thr protein kinase family. MAP kinase kinase subfamily.</text>
</comment>
<feature type="compositionally biased region" description="Basic and acidic residues" evidence="10">
    <location>
        <begin position="1"/>
        <end position="10"/>
    </location>
</feature>
<evidence type="ECO:0000313" key="13">
    <source>
        <dbReference type="Proteomes" id="UP000252345"/>
    </source>
</evidence>
<dbReference type="AlphaFoldDB" id="A0A366KB50"/>
<keyword evidence="1" id="KW-0808">Transferase</keyword>
<feature type="region of interest" description="Disordered" evidence="10">
    <location>
        <begin position="595"/>
        <end position="683"/>
    </location>
</feature>
<dbReference type="PROSITE" id="PS00108">
    <property type="entry name" value="PROTEIN_KINASE_ST"/>
    <property type="match status" value="1"/>
</dbReference>
<feature type="domain" description="Protein kinase" evidence="11">
    <location>
        <begin position="301"/>
        <end position="558"/>
    </location>
</feature>
<feature type="region of interest" description="Disordered" evidence="10">
    <location>
        <begin position="803"/>
        <end position="830"/>
    </location>
</feature>
<protein>
    <recommendedName>
        <fullName evidence="6">mitogen-activated protein kinase kinase</fullName>
        <ecNumber evidence="6">2.7.12.2</ecNumber>
    </recommendedName>
</protein>
<dbReference type="EC" id="2.7.12.2" evidence="6"/>
<organism evidence="12 13">
    <name type="scientific">Bifidobacterium xylocopae</name>
    <dbReference type="NCBI Taxonomy" id="2493119"/>
    <lineage>
        <taxon>Bacteria</taxon>
        <taxon>Bacillati</taxon>
        <taxon>Actinomycetota</taxon>
        <taxon>Actinomycetes</taxon>
        <taxon>Bifidobacteriales</taxon>
        <taxon>Bifidobacteriaceae</taxon>
        <taxon>Bifidobacterium</taxon>
    </lineage>
</organism>
<dbReference type="GO" id="GO:0004672">
    <property type="term" value="F:protein kinase activity"/>
    <property type="evidence" value="ECO:0007669"/>
    <property type="project" value="InterPro"/>
</dbReference>
<dbReference type="Gene3D" id="1.10.510.10">
    <property type="entry name" value="Transferase(Phosphotransferase) domain 1"/>
    <property type="match status" value="1"/>
</dbReference>
<keyword evidence="3" id="KW-0418">Kinase</keyword>
<evidence type="ECO:0000256" key="3">
    <source>
        <dbReference type="ARBA" id="ARBA00022777"/>
    </source>
</evidence>
<feature type="compositionally biased region" description="Basic and acidic residues" evidence="10">
    <location>
        <begin position="233"/>
        <end position="251"/>
    </location>
</feature>
<feature type="compositionally biased region" description="Basic and acidic residues" evidence="10">
    <location>
        <begin position="36"/>
        <end position="45"/>
    </location>
</feature>
<feature type="region of interest" description="Disordered" evidence="10">
    <location>
        <begin position="732"/>
        <end position="771"/>
    </location>
</feature>
<name>A0A366KB50_9BIFI</name>
<dbReference type="EMBL" id="PDCH01000014">
    <property type="protein sequence ID" value="RBP98956.1"/>
    <property type="molecule type" value="Genomic_DNA"/>
</dbReference>
<dbReference type="InterPro" id="IPR011009">
    <property type="entry name" value="Kinase-like_dom_sf"/>
</dbReference>
<dbReference type="InterPro" id="IPR008271">
    <property type="entry name" value="Ser/Thr_kinase_AS"/>
</dbReference>
<gene>
    <name evidence="12" type="ORF">CRD59_06355</name>
</gene>
<evidence type="ECO:0000256" key="2">
    <source>
        <dbReference type="ARBA" id="ARBA00022741"/>
    </source>
</evidence>
<dbReference type="SUPFAM" id="SSF56112">
    <property type="entry name" value="Protein kinase-like (PK-like)"/>
    <property type="match status" value="1"/>
</dbReference>
<feature type="region of interest" description="Disordered" evidence="10">
    <location>
        <begin position="186"/>
        <end position="297"/>
    </location>
</feature>
<keyword evidence="4" id="KW-0067">ATP-binding</keyword>
<comment type="catalytic activity">
    <reaction evidence="7">
        <text>L-seryl-[protein] + ATP = O-phospho-L-seryl-[protein] + ADP + H(+)</text>
        <dbReference type="Rhea" id="RHEA:17989"/>
        <dbReference type="Rhea" id="RHEA-COMP:9863"/>
        <dbReference type="Rhea" id="RHEA-COMP:11604"/>
        <dbReference type="ChEBI" id="CHEBI:15378"/>
        <dbReference type="ChEBI" id="CHEBI:29999"/>
        <dbReference type="ChEBI" id="CHEBI:30616"/>
        <dbReference type="ChEBI" id="CHEBI:83421"/>
        <dbReference type="ChEBI" id="CHEBI:456216"/>
        <dbReference type="EC" id="2.7.12.2"/>
    </reaction>
</comment>
<comment type="catalytic activity">
    <reaction evidence="9">
        <text>L-tyrosyl-[protein] + ATP = O-phospho-L-tyrosyl-[protein] + ADP + H(+)</text>
        <dbReference type="Rhea" id="RHEA:10596"/>
        <dbReference type="Rhea" id="RHEA-COMP:10136"/>
        <dbReference type="Rhea" id="RHEA-COMP:20101"/>
        <dbReference type="ChEBI" id="CHEBI:15378"/>
        <dbReference type="ChEBI" id="CHEBI:30616"/>
        <dbReference type="ChEBI" id="CHEBI:46858"/>
        <dbReference type="ChEBI" id="CHEBI:61978"/>
        <dbReference type="ChEBI" id="CHEBI:456216"/>
        <dbReference type="EC" id="2.7.12.2"/>
    </reaction>
</comment>
<dbReference type="Proteomes" id="UP000252345">
    <property type="component" value="Unassembled WGS sequence"/>
</dbReference>
<keyword evidence="13" id="KW-1185">Reference proteome</keyword>
<sequence length="859" mass="90493">MGDVAGHDLAQEGVLLGPVQQPGQGPARLPFAVAGKKAEGERLHGADGPGLTGRSPPGDDRTADLVGGVTAGDHHRGSSVAEFRQSGQQGLQGEGRLARARRTRQAQGARRLPVLPGQSACDQMPDGLQGLIHVHLRRLRHTTSLRSAMVLDSLAGCAIRPESAAYHGSRIVGWTPHGRGPLIVHPAAGPGSKAEQAERTCRRCRLPEPPSDSAQGTADRSHPWPARSPLSHRMQERSGESRTEPYSREEALVPQAKQQNADQASLNPTPAAASVPGPAGPDDNLDPGDGAGPSAPEIRGFQYLRPLGEGGTCWVHLYRQLEPRRLVAVKVSKRRSSGQSHKLFLKEATFMARLSEHPAILSILSAGVSRDGRDYIVMEYAPGGNYKRIMKTSRLDERGALDLGVRMASALYTAHQAGIIHRDVKPANFLLTRGGLPALSDFGISASTYMASSARGLSIPWAAPEVIAHKSGGSEASDIYSLGASLFGLLVGRSPYEYGFRVRNEHELMEVIGREGPPRLRQGVVSEDFERVLDKAMAHDPDDRYFSALDFGRDMQVLQNRLHGHMTPLIAQGADPYPSRVELGEAGRLWDERAQEDGNRAADTSEDTGGTGLSHAAGSGGPGTNGADGAAAPPGSKQARRAQSRQSGENGGRTRSAEGAGGRLAALDRRPAPAQGGYAWEPVRPSHARTLSDASVAGPGGRRLAGWSLPRLVLTGLLVTALGIGGGAGLARQAGGGGFQPATSTASRTTASAGNDGPAAQPAPTVPTVTGGQAVWQGTTAVFSWSNPDPRDGDRYIWKPAAAQAPTTSPADWQGAQESDQPQARIPGGQEGTVCIQVALVRADQRVSDHPTRLCASRP</sequence>
<feature type="compositionally biased region" description="Low complexity" evidence="10">
    <location>
        <begin position="268"/>
        <end position="281"/>
    </location>
</feature>
<feature type="compositionally biased region" description="Low complexity" evidence="10">
    <location>
        <begin position="742"/>
        <end position="771"/>
    </location>
</feature>
<feature type="region of interest" description="Disordered" evidence="10">
    <location>
        <begin position="1"/>
        <end position="66"/>
    </location>
</feature>
<dbReference type="PANTHER" id="PTHR48013">
    <property type="entry name" value="DUAL SPECIFICITY MITOGEN-ACTIVATED PROTEIN KINASE KINASE 5-RELATED"/>
    <property type="match status" value="1"/>
</dbReference>
<evidence type="ECO:0000259" key="11">
    <source>
        <dbReference type="PROSITE" id="PS50011"/>
    </source>
</evidence>
<feature type="compositionally biased region" description="Polar residues" evidence="10">
    <location>
        <begin position="256"/>
        <end position="267"/>
    </location>
</feature>
<evidence type="ECO:0000256" key="7">
    <source>
        <dbReference type="ARBA" id="ARBA00049014"/>
    </source>
</evidence>